<dbReference type="Gene3D" id="1.10.10.10">
    <property type="entry name" value="Winged helix-like DNA-binding domain superfamily/Winged helix DNA-binding domain"/>
    <property type="match status" value="1"/>
</dbReference>
<keyword evidence="2" id="KW-0805">Transcription regulation</keyword>
<sequence length="146" mass="15358">MRHVTLKQLRCLSAVIATGSVTRAAAVMNVTPPAITAQIKSLEDQVGMALVERVAERFEATPAGAEIAGTLTKIETLLSECGDALAELRDAGAGKVSFGVISTARYFAPYAIAAFQKERPRVASASRSATANTPSVRSGPTRWTLP</sequence>
<dbReference type="PANTHER" id="PTHR30126">
    <property type="entry name" value="HTH-TYPE TRANSCRIPTIONAL REGULATOR"/>
    <property type="match status" value="1"/>
</dbReference>
<proteinExistence type="inferred from homology"/>
<keyword evidence="3" id="KW-0804">Transcription</keyword>
<evidence type="ECO:0000313" key="8">
    <source>
        <dbReference type="EMBL" id="ODN69918.1"/>
    </source>
</evidence>
<comment type="similarity">
    <text evidence="1">Belongs to the LysR transcriptional regulatory family.</text>
</comment>
<evidence type="ECO:0000256" key="2">
    <source>
        <dbReference type="ARBA" id="ARBA00023015"/>
    </source>
</evidence>
<gene>
    <name evidence="8" type="primary">cmpR_3</name>
    <name evidence="8" type="ORF">A6302_02744</name>
</gene>
<accession>A0A1E3H0Q4</accession>
<feature type="domain" description="HTH lysR-type" evidence="7">
    <location>
        <begin position="4"/>
        <end position="61"/>
    </location>
</feature>
<evidence type="ECO:0000256" key="5">
    <source>
        <dbReference type="ARBA" id="ARBA00043141"/>
    </source>
</evidence>
<dbReference type="SUPFAM" id="SSF46785">
    <property type="entry name" value="Winged helix' DNA-binding domain"/>
    <property type="match status" value="1"/>
</dbReference>
<keyword evidence="9" id="KW-1185">Reference proteome</keyword>
<dbReference type="InterPro" id="IPR036388">
    <property type="entry name" value="WH-like_DNA-bd_sf"/>
</dbReference>
<organism evidence="8 9">
    <name type="scientific">Methylobrevis pamukkalensis</name>
    <dbReference type="NCBI Taxonomy" id="1439726"/>
    <lineage>
        <taxon>Bacteria</taxon>
        <taxon>Pseudomonadati</taxon>
        <taxon>Pseudomonadota</taxon>
        <taxon>Alphaproteobacteria</taxon>
        <taxon>Hyphomicrobiales</taxon>
        <taxon>Pleomorphomonadaceae</taxon>
        <taxon>Methylobrevis</taxon>
    </lineage>
</organism>
<evidence type="ECO:0000256" key="6">
    <source>
        <dbReference type="SAM" id="MobiDB-lite"/>
    </source>
</evidence>
<dbReference type="InterPro" id="IPR036390">
    <property type="entry name" value="WH_DNA-bd_sf"/>
</dbReference>
<dbReference type="RefSeq" id="WP_342586264.1">
    <property type="nucleotide sequence ID" value="NZ_MCRJ01000068.1"/>
</dbReference>
<dbReference type="GO" id="GO:0003700">
    <property type="term" value="F:DNA-binding transcription factor activity"/>
    <property type="evidence" value="ECO:0007669"/>
    <property type="project" value="InterPro"/>
</dbReference>
<feature type="region of interest" description="Disordered" evidence="6">
    <location>
        <begin position="123"/>
        <end position="146"/>
    </location>
</feature>
<dbReference type="Pfam" id="PF00126">
    <property type="entry name" value="HTH_1"/>
    <property type="match status" value="1"/>
</dbReference>
<dbReference type="Proteomes" id="UP000094622">
    <property type="component" value="Unassembled WGS sequence"/>
</dbReference>
<evidence type="ECO:0000256" key="4">
    <source>
        <dbReference type="ARBA" id="ARBA00039279"/>
    </source>
</evidence>
<dbReference type="PROSITE" id="PS50931">
    <property type="entry name" value="HTH_LYSR"/>
    <property type="match status" value="1"/>
</dbReference>
<dbReference type="PANTHER" id="PTHR30126:SF5">
    <property type="entry name" value="HTH-TYPE TRANSCRIPTIONAL ACTIVATOR CMPR"/>
    <property type="match status" value="1"/>
</dbReference>
<dbReference type="EMBL" id="MCRJ01000068">
    <property type="protein sequence ID" value="ODN69918.1"/>
    <property type="molecule type" value="Genomic_DNA"/>
</dbReference>
<dbReference type="PRINTS" id="PR00039">
    <property type="entry name" value="HTHLYSR"/>
</dbReference>
<dbReference type="AlphaFoldDB" id="A0A1E3H0Q4"/>
<dbReference type="InterPro" id="IPR000847">
    <property type="entry name" value="LysR_HTH_N"/>
</dbReference>
<evidence type="ECO:0000256" key="1">
    <source>
        <dbReference type="ARBA" id="ARBA00009437"/>
    </source>
</evidence>
<reference evidence="8 9" key="1">
    <citation type="submission" date="2016-07" db="EMBL/GenBank/DDBJ databases">
        <title>Draft Genome Sequence of Methylobrevis pamukkalensis PK2.</title>
        <authorList>
            <person name="Vasilenko O.V."/>
            <person name="Doronina N.V."/>
            <person name="Shmareva M.N."/>
            <person name="Tarlachkov S.V."/>
            <person name="Mustakhimov I."/>
            <person name="Trotsenko Y.A."/>
        </authorList>
    </citation>
    <scope>NUCLEOTIDE SEQUENCE [LARGE SCALE GENOMIC DNA]</scope>
    <source>
        <strain evidence="8 9">PK2</strain>
    </source>
</reference>
<name>A0A1E3H0Q4_9HYPH</name>
<comment type="caution">
    <text evidence="8">The sequence shown here is derived from an EMBL/GenBank/DDBJ whole genome shotgun (WGS) entry which is preliminary data.</text>
</comment>
<evidence type="ECO:0000256" key="3">
    <source>
        <dbReference type="ARBA" id="ARBA00023163"/>
    </source>
</evidence>
<evidence type="ECO:0000313" key="9">
    <source>
        <dbReference type="Proteomes" id="UP000094622"/>
    </source>
</evidence>
<dbReference type="GO" id="GO:0000976">
    <property type="term" value="F:transcription cis-regulatory region binding"/>
    <property type="evidence" value="ECO:0007669"/>
    <property type="project" value="TreeGrafter"/>
</dbReference>
<evidence type="ECO:0000259" key="7">
    <source>
        <dbReference type="PROSITE" id="PS50931"/>
    </source>
</evidence>
<feature type="compositionally biased region" description="Polar residues" evidence="6">
    <location>
        <begin position="125"/>
        <end position="138"/>
    </location>
</feature>
<protein>
    <recommendedName>
        <fullName evidence="4">HTH-type transcriptional regulator CbbR</fullName>
    </recommendedName>
    <alternativeName>
        <fullName evidence="5">RuBisCO operon transcriptional regulator</fullName>
    </alternativeName>
</protein>